<gene>
    <name evidence="2" type="ordered locus">ACP_2593</name>
</gene>
<proteinExistence type="predicted"/>
<dbReference type="EMBL" id="CP001472">
    <property type="protein sequence ID" value="ACO31908.1"/>
    <property type="molecule type" value="Genomic_DNA"/>
</dbReference>
<dbReference type="KEGG" id="aca:ACP_2593"/>
<dbReference type="InParanoid" id="C1F2D4"/>
<dbReference type="Proteomes" id="UP000002207">
    <property type="component" value="Chromosome"/>
</dbReference>
<name>C1F2D4_ACIC5</name>
<keyword evidence="3" id="KW-1185">Reference proteome</keyword>
<dbReference type="AlphaFoldDB" id="C1F2D4"/>
<accession>C1F2D4</accession>
<organism evidence="2 3">
    <name type="scientific">Acidobacterium capsulatum (strain ATCC 51196 / DSM 11244 / BCRC 80197 / JCM 7670 / NBRC 15755 / NCIMB 13165 / 161)</name>
    <dbReference type="NCBI Taxonomy" id="240015"/>
    <lineage>
        <taxon>Bacteria</taxon>
        <taxon>Pseudomonadati</taxon>
        <taxon>Acidobacteriota</taxon>
        <taxon>Terriglobia</taxon>
        <taxon>Terriglobales</taxon>
        <taxon>Acidobacteriaceae</taxon>
        <taxon>Acidobacterium</taxon>
    </lineage>
</organism>
<evidence type="ECO:0000313" key="3">
    <source>
        <dbReference type="Proteomes" id="UP000002207"/>
    </source>
</evidence>
<feature type="region of interest" description="Disordered" evidence="1">
    <location>
        <begin position="1"/>
        <end position="29"/>
    </location>
</feature>
<protein>
    <submittedName>
        <fullName evidence="2">Uncharacterized protein</fullName>
    </submittedName>
</protein>
<dbReference type="HOGENOM" id="CLU_3075675_0_0_0"/>
<sequence length="52" mass="5150">MLTGSSPAFTAAASPAGAAAPSTASGAADTSTSIFGLFSEEFNKFTLYKSGR</sequence>
<reference evidence="2 3" key="1">
    <citation type="journal article" date="2009" name="Appl. Environ. Microbiol.">
        <title>Three genomes from the phylum Acidobacteria provide insight into the lifestyles of these microorganisms in soils.</title>
        <authorList>
            <person name="Ward N.L."/>
            <person name="Challacombe J.F."/>
            <person name="Janssen P.H."/>
            <person name="Henrissat B."/>
            <person name="Coutinho P.M."/>
            <person name="Wu M."/>
            <person name="Xie G."/>
            <person name="Haft D.H."/>
            <person name="Sait M."/>
            <person name="Badger J."/>
            <person name="Barabote R.D."/>
            <person name="Bradley B."/>
            <person name="Brettin T.S."/>
            <person name="Brinkac L.M."/>
            <person name="Bruce D."/>
            <person name="Creasy T."/>
            <person name="Daugherty S.C."/>
            <person name="Davidsen T.M."/>
            <person name="DeBoy R.T."/>
            <person name="Detter J.C."/>
            <person name="Dodson R.J."/>
            <person name="Durkin A.S."/>
            <person name="Ganapathy A."/>
            <person name="Gwinn-Giglio M."/>
            <person name="Han C.S."/>
            <person name="Khouri H."/>
            <person name="Kiss H."/>
            <person name="Kothari S.P."/>
            <person name="Madupu R."/>
            <person name="Nelson K.E."/>
            <person name="Nelson W.C."/>
            <person name="Paulsen I."/>
            <person name="Penn K."/>
            <person name="Ren Q."/>
            <person name="Rosovitz M.J."/>
            <person name="Selengut J.D."/>
            <person name="Shrivastava S."/>
            <person name="Sullivan S.A."/>
            <person name="Tapia R."/>
            <person name="Thompson L.S."/>
            <person name="Watkins K.L."/>
            <person name="Yang Q."/>
            <person name="Yu C."/>
            <person name="Zafar N."/>
            <person name="Zhou L."/>
            <person name="Kuske C.R."/>
        </authorList>
    </citation>
    <scope>NUCLEOTIDE SEQUENCE [LARGE SCALE GENOMIC DNA]</scope>
    <source>
        <strain evidence="3">ATCC 51196 / DSM 11244 / BCRC 80197 / JCM 7670 / NBRC 15755 / NCIMB 13165 / 161</strain>
    </source>
</reference>
<evidence type="ECO:0000256" key="1">
    <source>
        <dbReference type="SAM" id="MobiDB-lite"/>
    </source>
</evidence>
<evidence type="ECO:0000313" key="2">
    <source>
        <dbReference type="EMBL" id="ACO31908.1"/>
    </source>
</evidence>